<dbReference type="AlphaFoldDB" id="A0A6J8ALM6"/>
<evidence type="ECO:0008006" key="3">
    <source>
        <dbReference type="Google" id="ProtNLM"/>
    </source>
</evidence>
<evidence type="ECO:0000313" key="2">
    <source>
        <dbReference type="Proteomes" id="UP000507470"/>
    </source>
</evidence>
<accession>A0A6J8ALM6</accession>
<sequence length="427" mass="47618">MLDGEVKFVVTRFERENYHLYFTTIVETATSPATPTSPPPLLEFSCLNGQVQNISGLSIKEKALVIDFGNGTMCHISEGTCNWENMYKKVHVIYDEKETNAKVVAGHPHYYELECKSGGYVARATAVPLLIGSTKPSYIHEELTPSNRSGIDIKIFKGGKDLSTAVEIGELLSLKINGPVNTKIFPIKCNATGMNTEYLLWENSSCSSNDKAIMRDKWTLNNETISIDMYAFRFVDSNSVTIECSAYICPSSDSACINAVNTCQKPAGRRRRSSNIDSHPVHEYKEETSSVSFTVADRFDGANGSEENGYQHLTIHVDGTVNFDRIKLEKLRDGVARLLCIPSQFVVVDGIEPGNSFLIKFTIAENYIGFVFEMEQGDADFLIAEGVDFVKVNKKVVDLKSLQREHSKEDVLAIKHEMQSFTKRIQA</sequence>
<dbReference type="InterPro" id="IPR042235">
    <property type="entry name" value="ZP-C_dom"/>
</dbReference>
<reference evidence="1 2" key="1">
    <citation type="submission" date="2020-06" db="EMBL/GenBank/DDBJ databases">
        <authorList>
            <person name="Li R."/>
            <person name="Bekaert M."/>
        </authorList>
    </citation>
    <scope>NUCLEOTIDE SEQUENCE [LARGE SCALE GENOMIC DNA]</scope>
    <source>
        <strain evidence="2">wild</strain>
    </source>
</reference>
<keyword evidence="2" id="KW-1185">Reference proteome</keyword>
<protein>
    <recommendedName>
        <fullName evidence="3">ZP domain-containing protein</fullName>
    </recommendedName>
</protein>
<dbReference type="Gene3D" id="2.60.40.4100">
    <property type="entry name" value="Zona pellucida, ZP-C domain"/>
    <property type="match status" value="1"/>
</dbReference>
<gene>
    <name evidence="1" type="ORF">MCOR_9191</name>
</gene>
<proteinExistence type="predicted"/>
<organism evidence="1 2">
    <name type="scientific">Mytilus coruscus</name>
    <name type="common">Sea mussel</name>
    <dbReference type="NCBI Taxonomy" id="42192"/>
    <lineage>
        <taxon>Eukaryota</taxon>
        <taxon>Metazoa</taxon>
        <taxon>Spiralia</taxon>
        <taxon>Lophotrochozoa</taxon>
        <taxon>Mollusca</taxon>
        <taxon>Bivalvia</taxon>
        <taxon>Autobranchia</taxon>
        <taxon>Pteriomorphia</taxon>
        <taxon>Mytilida</taxon>
        <taxon>Mytiloidea</taxon>
        <taxon>Mytilidae</taxon>
        <taxon>Mytilinae</taxon>
        <taxon>Mytilus</taxon>
    </lineage>
</organism>
<dbReference type="EMBL" id="CACVKT020001665">
    <property type="protein sequence ID" value="CAC5370279.1"/>
    <property type="molecule type" value="Genomic_DNA"/>
</dbReference>
<evidence type="ECO:0000313" key="1">
    <source>
        <dbReference type="EMBL" id="CAC5370279.1"/>
    </source>
</evidence>
<dbReference type="Proteomes" id="UP000507470">
    <property type="component" value="Unassembled WGS sequence"/>
</dbReference>
<name>A0A6J8ALM6_MYTCO</name>
<dbReference type="OrthoDB" id="6106458at2759"/>